<organism evidence="2 3">
    <name type="scientific">Melanomma pulvis-pyrius CBS 109.77</name>
    <dbReference type="NCBI Taxonomy" id="1314802"/>
    <lineage>
        <taxon>Eukaryota</taxon>
        <taxon>Fungi</taxon>
        <taxon>Dikarya</taxon>
        <taxon>Ascomycota</taxon>
        <taxon>Pezizomycotina</taxon>
        <taxon>Dothideomycetes</taxon>
        <taxon>Pleosporomycetidae</taxon>
        <taxon>Pleosporales</taxon>
        <taxon>Melanommataceae</taxon>
        <taxon>Melanomma</taxon>
    </lineage>
</organism>
<evidence type="ECO:0000313" key="2">
    <source>
        <dbReference type="EMBL" id="KAF2785430.1"/>
    </source>
</evidence>
<reference evidence="2" key="1">
    <citation type="journal article" date="2020" name="Stud. Mycol.">
        <title>101 Dothideomycetes genomes: a test case for predicting lifestyles and emergence of pathogens.</title>
        <authorList>
            <person name="Haridas S."/>
            <person name="Albert R."/>
            <person name="Binder M."/>
            <person name="Bloem J."/>
            <person name="Labutti K."/>
            <person name="Salamov A."/>
            <person name="Andreopoulos B."/>
            <person name="Baker S."/>
            <person name="Barry K."/>
            <person name="Bills G."/>
            <person name="Bluhm B."/>
            <person name="Cannon C."/>
            <person name="Castanera R."/>
            <person name="Culley D."/>
            <person name="Daum C."/>
            <person name="Ezra D."/>
            <person name="Gonzalez J."/>
            <person name="Henrissat B."/>
            <person name="Kuo A."/>
            <person name="Liang C."/>
            <person name="Lipzen A."/>
            <person name="Lutzoni F."/>
            <person name="Magnuson J."/>
            <person name="Mondo S."/>
            <person name="Nolan M."/>
            <person name="Ohm R."/>
            <person name="Pangilinan J."/>
            <person name="Park H.-J."/>
            <person name="Ramirez L."/>
            <person name="Alfaro M."/>
            <person name="Sun H."/>
            <person name="Tritt A."/>
            <person name="Yoshinaga Y."/>
            <person name="Zwiers L.-H."/>
            <person name="Turgeon B."/>
            <person name="Goodwin S."/>
            <person name="Spatafora J."/>
            <person name="Crous P."/>
            <person name="Grigoriev I."/>
        </authorList>
    </citation>
    <scope>NUCLEOTIDE SEQUENCE</scope>
    <source>
        <strain evidence="2">CBS 109.77</strain>
    </source>
</reference>
<dbReference type="EMBL" id="MU003206">
    <property type="protein sequence ID" value="KAF2785430.1"/>
    <property type="molecule type" value="Genomic_DNA"/>
</dbReference>
<dbReference type="SUPFAM" id="SSF46689">
    <property type="entry name" value="Homeodomain-like"/>
    <property type="match status" value="1"/>
</dbReference>
<name>A0A6A6WMZ8_9PLEO</name>
<accession>A0A6A6WMZ8</accession>
<keyword evidence="3" id="KW-1185">Reference proteome</keyword>
<protein>
    <recommendedName>
        <fullName evidence="4">HTH psq-type domain-containing protein</fullName>
    </recommendedName>
</protein>
<evidence type="ECO:0000256" key="1">
    <source>
        <dbReference type="SAM" id="MobiDB-lite"/>
    </source>
</evidence>
<feature type="region of interest" description="Disordered" evidence="1">
    <location>
        <begin position="29"/>
        <end position="56"/>
    </location>
</feature>
<gene>
    <name evidence="2" type="ORF">K505DRAFT_330995</name>
</gene>
<sequence>ISDFNAGVYRSQRAAAKAYNIPLSTFHGRLHGATTSANSHQHQQRLSPQQEESLAN</sequence>
<proteinExistence type="predicted"/>
<evidence type="ECO:0008006" key="4">
    <source>
        <dbReference type="Google" id="ProtNLM"/>
    </source>
</evidence>
<feature type="compositionally biased region" description="Polar residues" evidence="1">
    <location>
        <begin position="33"/>
        <end position="56"/>
    </location>
</feature>
<dbReference type="OrthoDB" id="3780765at2759"/>
<feature type="non-terminal residue" evidence="2">
    <location>
        <position position="1"/>
    </location>
</feature>
<dbReference type="Proteomes" id="UP000799757">
    <property type="component" value="Unassembled WGS sequence"/>
</dbReference>
<evidence type="ECO:0000313" key="3">
    <source>
        <dbReference type="Proteomes" id="UP000799757"/>
    </source>
</evidence>
<dbReference type="InterPro" id="IPR009057">
    <property type="entry name" value="Homeodomain-like_sf"/>
</dbReference>
<dbReference type="AlphaFoldDB" id="A0A6A6WMZ8"/>